<name>A0A2A3M3H2_PSEDL</name>
<dbReference type="EMBL" id="NTME01000013">
    <property type="protein sequence ID" value="PBJ94715.1"/>
    <property type="molecule type" value="Genomic_DNA"/>
</dbReference>
<dbReference type="Gene3D" id="1.10.10.60">
    <property type="entry name" value="Homeodomain-like"/>
    <property type="match status" value="1"/>
</dbReference>
<evidence type="ECO:0000259" key="1">
    <source>
        <dbReference type="Pfam" id="PF08765"/>
    </source>
</evidence>
<sequence length="121" mass="13689">MKAEGRSPAGDLLDDLAEQVSVAAMEAFGVSKDAANALGTDVAMRMVEQWGGQQLYMPKGARIEASRMHQQIYEDWKGQNHRELARKYGFSLQFIYRVIKVLRKADLDSRQRDMFSPVGHD</sequence>
<proteinExistence type="predicted"/>
<evidence type="ECO:0000313" key="3">
    <source>
        <dbReference type="Proteomes" id="UP000218102"/>
    </source>
</evidence>
<dbReference type="PANTHER" id="PTHR37812">
    <property type="entry name" value="MU-LIKE PROPHAGE FLUMU PROTEIN C"/>
    <property type="match status" value="1"/>
</dbReference>
<dbReference type="InterPro" id="IPR014875">
    <property type="entry name" value="Mor_transcription_activator"/>
</dbReference>
<dbReference type="Proteomes" id="UP000218102">
    <property type="component" value="Unassembled WGS sequence"/>
</dbReference>
<evidence type="ECO:0000313" key="2">
    <source>
        <dbReference type="EMBL" id="PBJ94715.1"/>
    </source>
</evidence>
<dbReference type="SUPFAM" id="SSF46689">
    <property type="entry name" value="Homeodomain-like"/>
    <property type="match status" value="1"/>
</dbReference>
<dbReference type="PANTHER" id="PTHR37812:SF1">
    <property type="entry name" value="MU-LIKE PROPHAGE FLUMU PROTEIN C"/>
    <property type="match status" value="1"/>
</dbReference>
<dbReference type="InterPro" id="IPR052411">
    <property type="entry name" value="c-mor_Regulatory_Protein"/>
</dbReference>
<dbReference type="InterPro" id="IPR009057">
    <property type="entry name" value="Homeodomain-like_sf"/>
</dbReference>
<accession>A0A2A3M3H2</accession>
<organism evidence="2 3">
    <name type="scientific">Pseudomonas plecoglossicida</name>
    <dbReference type="NCBI Taxonomy" id="70775"/>
    <lineage>
        <taxon>Bacteria</taxon>
        <taxon>Pseudomonadati</taxon>
        <taxon>Pseudomonadota</taxon>
        <taxon>Gammaproteobacteria</taxon>
        <taxon>Pseudomonadales</taxon>
        <taxon>Pseudomonadaceae</taxon>
        <taxon>Pseudomonas</taxon>
    </lineage>
</organism>
<gene>
    <name evidence="2" type="ORF">CMV24_14750</name>
</gene>
<feature type="domain" description="Mor transcription activator" evidence="1">
    <location>
        <begin position="11"/>
        <end position="114"/>
    </location>
</feature>
<reference evidence="2 3" key="1">
    <citation type="submission" date="2017-09" db="EMBL/GenBank/DDBJ databases">
        <authorList>
            <person name="Ehlers B."/>
            <person name="Leendertz F.H."/>
        </authorList>
    </citation>
    <scope>NUCLEOTIDE SEQUENCE [LARGE SCALE GENOMIC DNA]</scope>
    <source>
        <strain evidence="2 3">DJ-1</strain>
    </source>
</reference>
<comment type="caution">
    <text evidence="2">The sequence shown here is derived from an EMBL/GenBank/DDBJ whole genome shotgun (WGS) entry which is preliminary data.</text>
</comment>
<protein>
    <submittedName>
        <fullName evidence="2">DNA-binding protein</fullName>
    </submittedName>
</protein>
<dbReference type="AlphaFoldDB" id="A0A2A3M3H2"/>
<keyword evidence="2" id="KW-0238">DNA-binding</keyword>
<dbReference type="Pfam" id="PF08765">
    <property type="entry name" value="Mor"/>
    <property type="match status" value="1"/>
</dbReference>
<dbReference type="GO" id="GO:0003677">
    <property type="term" value="F:DNA binding"/>
    <property type="evidence" value="ECO:0007669"/>
    <property type="project" value="UniProtKB-KW"/>
</dbReference>
<dbReference type="RefSeq" id="WP_058165684.1">
    <property type="nucleotide sequence ID" value="NZ_NTME01000013.1"/>
</dbReference>